<feature type="region of interest" description="Disordered" evidence="3">
    <location>
        <begin position="557"/>
        <end position="681"/>
    </location>
</feature>
<evidence type="ECO:0000256" key="3">
    <source>
        <dbReference type="SAM" id="MobiDB-lite"/>
    </source>
</evidence>
<keyword evidence="1 2" id="KW-0728">SH3 domain</keyword>
<protein>
    <recommendedName>
        <fullName evidence="5">SH3 domain-containing protein</fullName>
    </recommendedName>
</protein>
<keyword evidence="4" id="KW-1133">Transmembrane helix</keyword>
<feature type="transmembrane region" description="Helical" evidence="4">
    <location>
        <begin position="339"/>
        <end position="359"/>
    </location>
</feature>
<feature type="region of interest" description="Disordered" evidence="3">
    <location>
        <begin position="295"/>
        <end position="332"/>
    </location>
</feature>
<dbReference type="Gene3D" id="2.30.30.40">
    <property type="entry name" value="SH3 Domains"/>
    <property type="match status" value="1"/>
</dbReference>
<dbReference type="SUPFAM" id="SSF50044">
    <property type="entry name" value="SH3-domain"/>
    <property type="match status" value="1"/>
</dbReference>
<feature type="domain" description="SH3" evidence="5">
    <location>
        <begin position="732"/>
        <end position="794"/>
    </location>
</feature>
<feature type="compositionally biased region" description="Low complexity" evidence="3">
    <location>
        <begin position="302"/>
        <end position="325"/>
    </location>
</feature>
<dbReference type="AlphaFoldDB" id="A0A9W8HW45"/>
<feature type="compositionally biased region" description="Polar residues" evidence="3">
    <location>
        <begin position="657"/>
        <end position="675"/>
    </location>
</feature>
<dbReference type="PROSITE" id="PS50002">
    <property type="entry name" value="SH3"/>
    <property type="match status" value="1"/>
</dbReference>
<feature type="region of interest" description="Disordered" evidence="3">
    <location>
        <begin position="1"/>
        <end position="62"/>
    </location>
</feature>
<accession>A0A9W8HW45</accession>
<keyword evidence="4" id="KW-0472">Membrane</keyword>
<keyword evidence="7" id="KW-1185">Reference proteome</keyword>
<name>A0A9W8HW45_9FUNG</name>
<dbReference type="InterPro" id="IPR036028">
    <property type="entry name" value="SH3-like_dom_sf"/>
</dbReference>
<feature type="compositionally biased region" description="Basic and acidic residues" evidence="3">
    <location>
        <begin position="19"/>
        <end position="49"/>
    </location>
</feature>
<evidence type="ECO:0000313" key="7">
    <source>
        <dbReference type="Proteomes" id="UP001140094"/>
    </source>
</evidence>
<dbReference type="InterPro" id="IPR001452">
    <property type="entry name" value="SH3_domain"/>
</dbReference>
<evidence type="ECO:0000256" key="1">
    <source>
        <dbReference type="ARBA" id="ARBA00022443"/>
    </source>
</evidence>
<evidence type="ECO:0000313" key="6">
    <source>
        <dbReference type="EMBL" id="KAJ2805851.1"/>
    </source>
</evidence>
<comment type="caution">
    <text evidence="6">The sequence shown here is derived from an EMBL/GenBank/DDBJ whole genome shotgun (WGS) entry which is preliminary data.</text>
</comment>
<feature type="region of interest" description="Disordered" evidence="3">
    <location>
        <begin position="369"/>
        <end position="451"/>
    </location>
</feature>
<evidence type="ECO:0000256" key="2">
    <source>
        <dbReference type="PROSITE-ProRule" id="PRU00192"/>
    </source>
</evidence>
<sequence>MLQAAARLAGETEDVDDSPDSHSEQHNIDSTREPMSEKHISEQEHHLSSHMEAPQFRSDDGGSKISLTPLFEFVAYSHFQSNPQQHEEHIATNPFSLSSAIAAPSNSATFRTPMEAGSSISPLQIMPPVIGVETVMAPPPPMTAPSSSLHPKPEQMSHPVNDLQPLPQNVAKSETTTLTQKGIIVFETTTTTVDPLPETNNHMAKQELVASHPLSTSFESAAPPMFAYMPPSPPQSTFTSTMAAATVASTAASSAVAPIIVTPPRAAHDDTQGIQSALASQTHPPFQSVKVSQLNRLHEKPTASVRSRSARISSTATSTSTGTSAKGLHGQTSSRLSDGYVILISIAVLFVFAVLFYFYMRRRKGLRAKTNNANNGSGGRSILSSHSGVPSAGAEEGEKYYTAGTQPSHNMPPDSGASVDYRNKHGKGFGGKNAAEMQTTRSPTDQQDDGVMQPLSINYYGYRSPDITAETATGNACERSAFASAKSDIYDCILAGKKQSMQFPVSQTAKGSHTVMPIRAAAKRGAISLDHVKLQPPLPAHISDRMNSPIKDAQQVPLENQPNTDQPLHSSGQPSQGCSQTHAGIDSKPALLDTTSANPGLGQTANRDPLGIKIKPRKLVRDPSRRPSNSSKSKLGSHAMVPKNQTSPSAKAEDSRNASQTSSEGSSTHLAQKQQSPDKKPTKIIRSELVSPPHTPNLDDLSQPKMPPNFISLLDSNESLSDSYQFAVRHKPPLGPLHAVEPHTPALPDELRIKRGEELHVIGEFADGWVLAINNSRAKECGMIPRRCLFFPTAPFMTRKSVLESLTPPDSGSPEFCP</sequence>
<reference evidence="6" key="1">
    <citation type="submission" date="2022-07" db="EMBL/GenBank/DDBJ databases">
        <title>Phylogenomic reconstructions and comparative analyses of Kickxellomycotina fungi.</title>
        <authorList>
            <person name="Reynolds N.K."/>
            <person name="Stajich J.E."/>
            <person name="Barry K."/>
            <person name="Grigoriev I.V."/>
            <person name="Crous P."/>
            <person name="Smith M.E."/>
        </authorList>
    </citation>
    <scope>NUCLEOTIDE SEQUENCE</scope>
    <source>
        <strain evidence="6">NRRL 1565</strain>
    </source>
</reference>
<dbReference type="Proteomes" id="UP001140094">
    <property type="component" value="Unassembled WGS sequence"/>
</dbReference>
<feature type="compositionally biased region" description="Polar residues" evidence="3">
    <location>
        <begin position="436"/>
        <end position="445"/>
    </location>
</feature>
<keyword evidence="4" id="KW-0812">Transmembrane</keyword>
<evidence type="ECO:0000259" key="5">
    <source>
        <dbReference type="PROSITE" id="PS50002"/>
    </source>
</evidence>
<proteinExistence type="predicted"/>
<feature type="compositionally biased region" description="Polar residues" evidence="3">
    <location>
        <begin position="593"/>
        <end position="606"/>
    </location>
</feature>
<evidence type="ECO:0000256" key="4">
    <source>
        <dbReference type="SAM" id="Phobius"/>
    </source>
</evidence>
<feature type="compositionally biased region" description="Polar residues" evidence="3">
    <location>
        <begin position="557"/>
        <end position="582"/>
    </location>
</feature>
<dbReference type="EMBL" id="JANBUO010000251">
    <property type="protein sequence ID" value="KAJ2805851.1"/>
    <property type="molecule type" value="Genomic_DNA"/>
</dbReference>
<dbReference type="OrthoDB" id="5340910at2759"/>
<organism evidence="6 7">
    <name type="scientific">Coemansia guatemalensis</name>
    <dbReference type="NCBI Taxonomy" id="2761395"/>
    <lineage>
        <taxon>Eukaryota</taxon>
        <taxon>Fungi</taxon>
        <taxon>Fungi incertae sedis</taxon>
        <taxon>Zoopagomycota</taxon>
        <taxon>Kickxellomycotina</taxon>
        <taxon>Kickxellomycetes</taxon>
        <taxon>Kickxellales</taxon>
        <taxon>Kickxellaceae</taxon>
        <taxon>Coemansia</taxon>
    </lineage>
</organism>
<gene>
    <name evidence="6" type="ORF">H4R20_001928</name>
</gene>